<evidence type="ECO:0000259" key="3">
    <source>
        <dbReference type="Pfam" id="PF14021"/>
    </source>
</evidence>
<reference evidence="5" key="1">
    <citation type="submission" date="2016-02" db="EMBL/GenBank/DDBJ databases">
        <authorList>
            <person name="Wibberg D."/>
        </authorList>
    </citation>
    <scope>NUCLEOTIDE SEQUENCE [LARGE SCALE GENOMIC DNA]</scope>
</reference>
<protein>
    <recommendedName>
        <fullName evidence="3">TNT domain-containing protein</fullName>
    </recommendedName>
</protein>
<dbReference type="PANTHER" id="PTHR42059:SF1">
    <property type="entry name" value="TNT DOMAIN-CONTAINING PROTEIN"/>
    <property type="match status" value="1"/>
</dbReference>
<gene>
    <name evidence="4" type="ORF">FDG2_0953</name>
</gene>
<keyword evidence="5" id="KW-1185">Reference proteome</keyword>
<evidence type="ECO:0000313" key="4">
    <source>
        <dbReference type="EMBL" id="SBW19095.1"/>
    </source>
</evidence>
<dbReference type="EMBL" id="FLUV01000380">
    <property type="protein sequence ID" value="SBW19095.1"/>
    <property type="molecule type" value="Genomic_DNA"/>
</dbReference>
<dbReference type="InterPro" id="IPR025331">
    <property type="entry name" value="TNT"/>
</dbReference>
<dbReference type="Proteomes" id="UP000199013">
    <property type="component" value="Unassembled WGS sequence"/>
</dbReference>
<keyword evidence="2" id="KW-0732">Signal</keyword>
<dbReference type="GO" id="GO:0050135">
    <property type="term" value="F:NADP+ nucleosidase activity"/>
    <property type="evidence" value="ECO:0007669"/>
    <property type="project" value="InterPro"/>
</dbReference>
<dbReference type="InterPro" id="IPR053024">
    <property type="entry name" value="Fungal_surface_NADase"/>
</dbReference>
<feature type="signal peptide" evidence="2">
    <location>
        <begin position="1"/>
        <end position="25"/>
    </location>
</feature>
<evidence type="ECO:0000313" key="5">
    <source>
        <dbReference type="Proteomes" id="UP000199013"/>
    </source>
</evidence>
<evidence type="ECO:0000256" key="1">
    <source>
        <dbReference type="SAM" id="MobiDB-lite"/>
    </source>
</evidence>
<dbReference type="AlphaFoldDB" id="A0A1C3NUM4"/>
<sequence length="245" mass="26540">MQFRKTIISLAAGALLLVGTTSASAAPASTTDDSQTRIGSATGHTPPNQCSAADFRGDSRLGPKQLPIFGEVGRELSHYERTGDQPIQQFLDTWWDPSAQSGQGGWQYPPKDGYLINADGTPRRAVTPLNPGLEFDRFGNPTGNFASPQDTKYAARAIPPSNLDSTTDPGSCNYHAYRVLQTFSVYSGTIRPWFDQPGYGQQYQVVSALIPGAPVFDPDTDALPIQWLLDNKFVCSTTDLANHCP</sequence>
<accession>A0A1C3NUM4</accession>
<evidence type="ECO:0000256" key="2">
    <source>
        <dbReference type="SAM" id="SignalP"/>
    </source>
</evidence>
<feature type="domain" description="TNT" evidence="3">
    <location>
        <begin position="129"/>
        <end position="233"/>
    </location>
</feature>
<dbReference type="PANTHER" id="PTHR42059">
    <property type="entry name" value="TNT DOMAIN-CONTAINING PROTEIN"/>
    <property type="match status" value="1"/>
</dbReference>
<feature type="compositionally biased region" description="Polar residues" evidence="1">
    <location>
        <begin position="36"/>
        <end position="50"/>
    </location>
</feature>
<dbReference type="Pfam" id="PF14021">
    <property type="entry name" value="TNT"/>
    <property type="match status" value="1"/>
</dbReference>
<organism evidence="4 5">
    <name type="scientific">Candidatus Protofrankia californiensis</name>
    <dbReference type="NCBI Taxonomy" id="1839754"/>
    <lineage>
        <taxon>Bacteria</taxon>
        <taxon>Bacillati</taxon>
        <taxon>Actinomycetota</taxon>
        <taxon>Actinomycetes</taxon>
        <taxon>Frankiales</taxon>
        <taxon>Frankiaceae</taxon>
        <taxon>Protofrankia</taxon>
    </lineage>
</organism>
<name>A0A1C3NUM4_9ACTN</name>
<feature type="region of interest" description="Disordered" evidence="1">
    <location>
        <begin position="23"/>
        <end position="50"/>
    </location>
</feature>
<proteinExistence type="predicted"/>
<feature type="compositionally biased region" description="Low complexity" evidence="1">
    <location>
        <begin position="23"/>
        <end position="33"/>
    </location>
</feature>
<feature type="chain" id="PRO_5008679488" description="TNT domain-containing protein" evidence="2">
    <location>
        <begin position="26"/>
        <end position="245"/>
    </location>
</feature>